<evidence type="ECO:0000256" key="1">
    <source>
        <dbReference type="ARBA" id="ARBA00008829"/>
    </source>
</evidence>
<dbReference type="GO" id="GO:0004157">
    <property type="term" value="F:dihydropyrimidinase activity"/>
    <property type="evidence" value="ECO:0007669"/>
    <property type="project" value="TreeGrafter"/>
</dbReference>
<dbReference type="Gene3D" id="1.25.40.120">
    <property type="entry name" value="Protein prenylyltransferase"/>
    <property type="match status" value="2"/>
</dbReference>
<dbReference type="Gene3D" id="3.20.20.140">
    <property type="entry name" value="Metal-dependent hydrolases"/>
    <property type="match status" value="1"/>
</dbReference>
<dbReference type="SUPFAM" id="SSF48439">
    <property type="entry name" value="Protein prenylyltransferase"/>
    <property type="match status" value="1"/>
</dbReference>
<feature type="compositionally biased region" description="Basic and acidic residues" evidence="2">
    <location>
        <begin position="300"/>
        <end position="326"/>
    </location>
</feature>
<dbReference type="InterPro" id="IPR011059">
    <property type="entry name" value="Metal-dep_hydrolase_composite"/>
</dbReference>
<evidence type="ECO:0000313" key="4">
    <source>
        <dbReference type="EMBL" id="CAB3409004.1"/>
    </source>
</evidence>
<dbReference type="SUPFAM" id="SSF51556">
    <property type="entry name" value="Metallo-dependent hydrolases"/>
    <property type="match status" value="1"/>
</dbReference>
<comment type="similarity">
    <text evidence="1">Belongs to the metallo-dependent hydrolases superfamily. Hydantoinase/dihydropyrimidinase family.</text>
</comment>
<dbReference type="GO" id="GO:0008318">
    <property type="term" value="F:protein prenyltransferase activity"/>
    <property type="evidence" value="ECO:0007669"/>
    <property type="project" value="InterPro"/>
</dbReference>
<accession>A0A8S1F553</accession>
<feature type="region of interest" description="Disordered" evidence="2">
    <location>
        <begin position="61"/>
        <end position="100"/>
    </location>
</feature>
<organism evidence="4 5">
    <name type="scientific">Caenorhabditis bovis</name>
    <dbReference type="NCBI Taxonomy" id="2654633"/>
    <lineage>
        <taxon>Eukaryota</taxon>
        <taxon>Metazoa</taxon>
        <taxon>Ecdysozoa</taxon>
        <taxon>Nematoda</taxon>
        <taxon>Chromadorea</taxon>
        <taxon>Rhabditida</taxon>
        <taxon>Rhabditina</taxon>
        <taxon>Rhabditomorpha</taxon>
        <taxon>Rhabditoidea</taxon>
        <taxon>Rhabditidae</taxon>
        <taxon>Peloderinae</taxon>
        <taxon>Caenorhabditis</taxon>
    </lineage>
</organism>
<dbReference type="FunFam" id="3.20.20.140:FF:000076">
    <property type="entry name" value="Dihydropyrimidinase like 2"/>
    <property type="match status" value="1"/>
</dbReference>
<sequence length="1362" mass="151953">MFPFLTPIKQPNHIERIESKVCFVEMTFLAASPFGSRANSSASTRFPSALCSEQSSSESKITEGFKAIQTTSRPSSRQKSKTAMSTQPTAVRSDKSSPVPVKECVPQFTRHKNKGLEMSPAMMELFGASNKQVCPFSSGSKAKEPSDESCTNKYEHIAFKTVRNSELSQPGPEWFEGFEKLEVIGAEVPIINIFTETYPRLNDGINVSEHTDSVEPEYHERITKPLKRQNRNLNIAAESLPGPDIGVEIEEDIDVCNVVSLTDETHDVAVDSPTKDCSDEQKGGSDKLPSTTKNGGESADCERHGSTKDAEDTRNDATHEKKENDASKNGGGGVMSSILIKSAQIINDDSIFISDVLIEDGVIKNIGCNLEVPSTAEVIDANGKMLIPAGIDVHTEITSPESCDDIVTGSKSALAGGTATIIEVISPNLGESPFSAFKRVRNCFDKALCNVAASVLINSWSEQIKTDMEKLVLEGVNNFVINVDDDQKLFQLFEHCRKIGAYARVVPENHSIVSILEKKMLALGINGPEGYPQSRPEILEFDRVNKVCVLSQLSNCPISIISLSSQESLEAIEKARSLGTLAHAEIASAAVATDGSQYMSKDWKQAVAHLTQVPLRKGASDRLISALASQPLVICSSGHKAINVTSRPACKNFISMPKGSVGAEERMVVVWEKAVRTGKIDPMRFVAITSSNAAKVFNMYPKKGRIAVGADADLVIWDGTVKKTISSSISQSSVDYSLYEGFTVHCSVFATIINGIVAYKDETIKSSGISGGFLSLSANSPFLFSVVNQRDKFSAVERVDREINDEKQQTNGNTPKVNEFDRELMHFVKKVPTSEEERELKRKENEKRSKQFLNVRNKIVEKRENVEYDDEMLSLTQSALEKNADIYTFWNIRRITILKRLEANEIVQKDSEVSQDEKTKSQRDVDNILVGELSLSYECIKSNPKSYSSWYHRAWVLERQSCPDFSKELALYNFSNYSAWHYRSISLKKLYSETTGQFTLDQEIIGKELQKVKFAFYMDADDQSAWMYTRWLLEAGSGKQFLRPDTYIPIELVSASFHGTNTTLVFTRAISIDYLLSFVNTEDRTRWRGFSSTSPCPKSSKVWQYLSDAPLRIITSLSSETLKYIDISEKKFVNTKLIRKIYGTCSIELPSLISELLADCSKLISLEPNNKWPLYMQTLILIEYQPNSEFNTIINNLKKLETELDTKRSKLYRNLASRQCLNAAIRENDLLEKLLRGETDYVKVANCKLNSLEGIEYLSGLIGQADFSGNEIHDIRRIVLPNAYHINLNENPIKKLLPNASLSHLKFISVASTEIANVEDVMPLLQVTPSLEKFIFCETLLVDQRVDLAEQLPGVRLIPYWL</sequence>
<feature type="compositionally biased region" description="Polar residues" evidence="2">
    <location>
        <begin position="68"/>
        <end position="90"/>
    </location>
</feature>
<dbReference type="OrthoDB" id="1658at2759"/>
<protein>
    <recommendedName>
        <fullName evidence="3">Amidohydrolase-related domain-containing protein</fullName>
    </recommendedName>
</protein>
<feature type="domain" description="Amidohydrolase-related" evidence="3">
    <location>
        <begin position="648"/>
        <end position="755"/>
    </location>
</feature>
<dbReference type="InterPro" id="IPR002088">
    <property type="entry name" value="Prenyl_trans_a"/>
</dbReference>
<evidence type="ECO:0000256" key="2">
    <source>
        <dbReference type="SAM" id="MobiDB-lite"/>
    </source>
</evidence>
<dbReference type="InterPro" id="IPR032466">
    <property type="entry name" value="Metal_Hydrolase"/>
</dbReference>
<feature type="region of interest" description="Disordered" evidence="2">
    <location>
        <begin position="267"/>
        <end position="333"/>
    </location>
</feature>
<dbReference type="GO" id="GO:0005829">
    <property type="term" value="C:cytosol"/>
    <property type="evidence" value="ECO:0007669"/>
    <property type="project" value="TreeGrafter"/>
</dbReference>
<comment type="caution">
    <text evidence="4">The sequence shown here is derived from an EMBL/GenBank/DDBJ whole genome shotgun (WGS) entry which is preliminary data.</text>
</comment>
<reference evidence="4 5" key="1">
    <citation type="submission" date="2020-04" db="EMBL/GenBank/DDBJ databases">
        <authorList>
            <person name="Laetsch R D."/>
            <person name="Stevens L."/>
            <person name="Kumar S."/>
            <person name="Blaxter L. M."/>
        </authorList>
    </citation>
    <scope>NUCLEOTIDE SEQUENCE [LARGE SCALE GENOMIC DNA]</scope>
</reference>
<dbReference type="InterPro" id="IPR050378">
    <property type="entry name" value="Metallo-dep_Hydrolases_sf"/>
</dbReference>
<feature type="compositionally biased region" description="Basic and acidic residues" evidence="2">
    <location>
        <begin position="267"/>
        <end position="285"/>
    </location>
</feature>
<dbReference type="InterPro" id="IPR032675">
    <property type="entry name" value="LRR_dom_sf"/>
</dbReference>
<proteinExistence type="inferred from homology"/>
<keyword evidence="5" id="KW-1185">Reference proteome</keyword>
<name>A0A8S1F553_9PELO</name>
<dbReference type="Pfam" id="PF01979">
    <property type="entry name" value="Amidohydro_1"/>
    <property type="match status" value="1"/>
</dbReference>
<dbReference type="PANTHER" id="PTHR11647:SF74">
    <property type="entry name" value="PROTEIN UNC-33"/>
    <property type="match status" value="1"/>
</dbReference>
<dbReference type="InterPro" id="IPR006680">
    <property type="entry name" value="Amidohydro-rel"/>
</dbReference>
<dbReference type="Proteomes" id="UP000494206">
    <property type="component" value="Unassembled WGS sequence"/>
</dbReference>
<evidence type="ECO:0000313" key="5">
    <source>
        <dbReference type="Proteomes" id="UP000494206"/>
    </source>
</evidence>
<dbReference type="GO" id="GO:0006208">
    <property type="term" value="P:pyrimidine nucleobase catabolic process"/>
    <property type="evidence" value="ECO:0007669"/>
    <property type="project" value="TreeGrafter"/>
</dbReference>
<dbReference type="PANTHER" id="PTHR11647">
    <property type="entry name" value="HYDRANTOINASE/DIHYDROPYRIMIDINASE FAMILY MEMBER"/>
    <property type="match status" value="1"/>
</dbReference>
<dbReference type="Gene3D" id="3.80.10.10">
    <property type="entry name" value="Ribonuclease Inhibitor"/>
    <property type="match status" value="1"/>
</dbReference>
<evidence type="ECO:0000259" key="3">
    <source>
        <dbReference type="Pfam" id="PF01979"/>
    </source>
</evidence>
<dbReference type="EMBL" id="CADEPM010000008">
    <property type="protein sequence ID" value="CAB3409004.1"/>
    <property type="molecule type" value="Genomic_DNA"/>
</dbReference>
<dbReference type="Gene3D" id="2.30.40.10">
    <property type="entry name" value="Urease, subunit C, domain 1"/>
    <property type="match status" value="1"/>
</dbReference>
<dbReference type="Pfam" id="PF01239">
    <property type="entry name" value="PPTA"/>
    <property type="match status" value="2"/>
</dbReference>
<dbReference type="SUPFAM" id="SSF51338">
    <property type="entry name" value="Composite domain of metallo-dependent hydrolases"/>
    <property type="match status" value="1"/>
</dbReference>
<dbReference type="PROSITE" id="PS51147">
    <property type="entry name" value="PFTA"/>
    <property type="match status" value="3"/>
</dbReference>
<gene>
    <name evidence="4" type="ORF">CBOVIS_LOCUS10715</name>
</gene>